<reference evidence="3" key="2">
    <citation type="submission" date="2021-02" db="EMBL/GenBank/DDBJ databases">
        <title>Aspergillus chevalieri M1 genome sequence.</title>
        <authorList>
            <person name="Kadooka C."/>
            <person name="Mori K."/>
            <person name="Futagami T."/>
        </authorList>
    </citation>
    <scope>NUCLEOTIDE SEQUENCE</scope>
    <source>
        <strain evidence="3">M1</strain>
    </source>
</reference>
<dbReference type="EMBL" id="AP024420">
    <property type="protein sequence ID" value="BCR90028.1"/>
    <property type="molecule type" value="Genomic_DNA"/>
</dbReference>
<dbReference type="AlphaFoldDB" id="A0A7R7VSK4"/>
<dbReference type="PANTHER" id="PTHR38121:SF4">
    <property type="entry name" value="GH16 DOMAIN-CONTAINING PROTEIN-RELATED"/>
    <property type="match status" value="1"/>
</dbReference>
<dbReference type="KEGG" id="ache:ACHE_51226S"/>
<feature type="region of interest" description="Disordered" evidence="1">
    <location>
        <begin position="375"/>
        <end position="422"/>
    </location>
</feature>
<proteinExistence type="predicted"/>
<dbReference type="GeneID" id="66984386"/>
<dbReference type="Proteomes" id="UP000637239">
    <property type="component" value="Chromosome 5"/>
</dbReference>
<dbReference type="CDD" id="cd00413">
    <property type="entry name" value="Glyco_hydrolase_16"/>
    <property type="match status" value="1"/>
</dbReference>
<organism evidence="3 4">
    <name type="scientific">Aspergillus chevalieri</name>
    <name type="common">Eurotium chevalieri</name>
    <dbReference type="NCBI Taxonomy" id="182096"/>
    <lineage>
        <taxon>Eukaryota</taxon>
        <taxon>Fungi</taxon>
        <taxon>Dikarya</taxon>
        <taxon>Ascomycota</taxon>
        <taxon>Pezizomycotina</taxon>
        <taxon>Eurotiomycetes</taxon>
        <taxon>Eurotiomycetidae</taxon>
        <taxon>Eurotiales</taxon>
        <taxon>Aspergillaceae</taxon>
        <taxon>Aspergillus</taxon>
        <taxon>Aspergillus subgen. Aspergillus</taxon>
    </lineage>
</organism>
<evidence type="ECO:0000313" key="4">
    <source>
        <dbReference type="Proteomes" id="UP000637239"/>
    </source>
</evidence>
<reference evidence="3" key="1">
    <citation type="submission" date="2021-01" db="EMBL/GenBank/DDBJ databases">
        <authorList>
            <consortium name="Aspergillus chevalieri M1 genome sequencing consortium"/>
            <person name="Kazuki M."/>
            <person name="Futagami T."/>
        </authorList>
    </citation>
    <scope>NUCLEOTIDE SEQUENCE</scope>
    <source>
        <strain evidence="3">M1</strain>
    </source>
</reference>
<name>A0A7R7VSK4_ASPCH</name>
<keyword evidence="2" id="KW-0732">Signal</keyword>
<sequence length="433" mass="48725">MKILVLLLKFLTYAVPILSQAVAEDDSSPTLPATTENHKHPHCDCYLVSGQDQGYFQHYQLWDFRHAPIPRDITPIKPEAPTNSVIPDEGIDGGVRDETVMATDSVFGANVVPLSKSHFAADWKTQNWNRRPTSQKPVPILNSVNNIFFAQDPLPKENGTNSTTEFGNTYLVLRTTRLDKYNSAAELENRLTNVFRCSFRVRLRMLPYGRLTNDKSGWNHTDHNTTNPMTPGGPPKGACAGIFTINPSGGESDIEILTKDPSNIIHYANQPDYDWETDETIPGASTIAAVQTPWTEWATHRLDWFSNLSVWYVNDHMHSSKTYKVPDMPSTLVINLWSDGGDWTGDMNVGESVFMGIEWIQLAYNISGRSRDVLDGDTGKANISSEERKKKKQEEDEDDDDGDDGDDDGDDSGDDYHSHEEKCRRPCWVDDIR</sequence>
<dbReference type="PANTHER" id="PTHR38121">
    <property type="entry name" value="GH16 DOMAIN-CONTAINING PROTEIN"/>
    <property type="match status" value="1"/>
</dbReference>
<feature type="signal peptide" evidence="2">
    <location>
        <begin position="1"/>
        <end position="19"/>
    </location>
</feature>
<feature type="chain" id="PRO_5031158972" description="GH16 domain-containing protein" evidence="2">
    <location>
        <begin position="20"/>
        <end position="433"/>
    </location>
</feature>
<dbReference type="InterPro" id="IPR013320">
    <property type="entry name" value="ConA-like_dom_sf"/>
</dbReference>
<protein>
    <recommendedName>
        <fullName evidence="5">GH16 domain-containing protein</fullName>
    </recommendedName>
</protein>
<feature type="compositionally biased region" description="Basic and acidic residues" evidence="1">
    <location>
        <begin position="385"/>
        <end position="394"/>
    </location>
</feature>
<evidence type="ECO:0000256" key="1">
    <source>
        <dbReference type="SAM" id="MobiDB-lite"/>
    </source>
</evidence>
<accession>A0A7R7VSK4</accession>
<dbReference type="SUPFAM" id="SSF49899">
    <property type="entry name" value="Concanavalin A-like lectins/glucanases"/>
    <property type="match status" value="1"/>
</dbReference>
<feature type="compositionally biased region" description="Acidic residues" evidence="1">
    <location>
        <begin position="395"/>
        <end position="413"/>
    </location>
</feature>
<gene>
    <name evidence="3" type="ORF">ACHE_51226S</name>
</gene>
<evidence type="ECO:0000313" key="3">
    <source>
        <dbReference type="EMBL" id="BCR90028.1"/>
    </source>
</evidence>
<dbReference type="Gene3D" id="2.60.120.200">
    <property type="match status" value="1"/>
</dbReference>
<dbReference type="RefSeq" id="XP_043138550.1">
    <property type="nucleotide sequence ID" value="XM_043281029.1"/>
</dbReference>
<keyword evidence="4" id="KW-1185">Reference proteome</keyword>
<evidence type="ECO:0008006" key="5">
    <source>
        <dbReference type="Google" id="ProtNLM"/>
    </source>
</evidence>
<evidence type="ECO:0000256" key="2">
    <source>
        <dbReference type="SAM" id="SignalP"/>
    </source>
</evidence>